<evidence type="ECO:0000256" key="6">
    <source>
        <dbReference type="ARBA" id="ARBA00013950"/>
    </source>
</evidence>
<organism evidence="13 14">
    <name type="scientific">Acetoanaerobium noterae</name>
    <dbReference type="NCBI Taxonomy" id="745369"/>
    <lineage>
        <taxon>Bacteria</taxon>
        <taxon>Bacillati</taxon>
        <taxon>Bacillota</taxon>
        <taxon>Clostridia</taxon>
        <taxon>Peptostreptococcales</taxon>
        <taxon>Filifactoraceae</taxon>
        <taxon>Acetoanaerobium</taxon>
    </lineage>
</organism>
<evidence type="ECO:0000259" key="12">
    <source>
        <dbReference type="PROSITE" id="PS51177"/>
    </source>
</evidence>
<dbReference type="PIRSF" id="PIRSF000498">
    <property type="entry name" value="Riboflavin_syn_A"/>
    <property type="match status" value="1"/>
</dbReference>
<evidence type="ECO:0000256" key="3">
    <source>
        <dbReference type="ARBA" id="ARBA00004887"/>
    </source>
</evidence>
<dbReference type="NCBIfam" id="NF009566">
    <property type="entry name" value="PRK13020.1"/>
    <property type="match status" value="1"/>
</dbReference>
<dbReference type="GO" id="GO:0009231">
    <property type="term" value="P:riboflavin biosynthetic process"/>
    <property type="evidence" value="ECO:0007669"/>
    <property type="project" value="UniProtKB-KW"/>
</dbReference>
<protein>
    <recommendedName>
        <fullName evidence="6 10">Riboflavin synthase</fullName>
        <ecNumber evidence="5 10">2.5.1.9</ecNumber>
    </recommendedName>
</protein>
<dbReference type="Gene3D" id="2.40.30.20">
    <property type="match status" value="2"/>
</dbReference>
<dbReference type="CDD" id="cd00402">
    <property type="entry name" value="Riboflavin_synthase_like"/>
    <property type="match status" value="1"/>
</dbReference>
<dbReference type="PANTHER" id="PTHR21098:SF12">
    <property type="entry name" value="RIBOFLAVIN SYNTHASE"/>
    <property type="match status" value="1"/>
</dbReference>
<evidence type="ECO:0000256" key="11">
    <source>
        <dbReference type="PROSITE-ProRule" id="PRU00524"/>
    </source>
</evidence>
<evidence type="ECO:0000256" key="2">
    <source>
        <dbReference type="ARBA" id="ARBA00002803"/>
    </source>
</evidence>
<evidence type="ECO:0000256" key="8">
    <source>
        <dbReference type="ARBA" id="ARBA00022679"/>
    </source>
</evidence>
<feature type="domain" description="Lumazine-binding" evidence="12">
    <location>
        <begin position="97"/>
        <end position="193"/>
    </location>
</feature>
<dbReference type="FunFam" id="2.40.30.20:FF:000003">
    <property type="entry name" value="Riboflavin synthase, alpha subunit"/>
    <property type="match status" value="1"/>
</dbReference>
<evidence type="ECO:0000313" key="13">
    <source>
        <dbReference type="EMBL" id="SKB41240.1"/>
    </source>
</evidence>
<evidence type="ECO:0000256" key="1">
    <source>
        <dbReference type="ARBA" id="ARBA00000968"/>
    </source>
</evidence>
<evidence type="ECO:0000256" key="4">
    <source>
        <dbReference type="ARBA" id="ARBA00011233"/>
    </source>
</evidence>
<keyword evidence="14" id="KW-1185">Reference proteome</keyword>
<dbReference type="RefSeq" id="WP_079589259.1">
    <property type="nucleotide sequence ID" value="NZ_FUYN01000002.1"/>
</dbReference>
<dbReference type="NCBIfam" id="TIGR00187">
    <property type="entry name" value="ribE"/>
    <property type="match status" value="1"/>
</dbReference>
<keyword evidence="9" id="KW-0677">Repeat</keyword>
<comment type="subunit">
    <text evidence="4">Homotrimer.</text>
</comment>
<dbReference type="InterPro" id="IPR023366">
    <property type="entry name" value="ATP_synth_asu-like_sf"/>
</dbReference>
<evidence type="ECO:0000313" key="14">
    <source>
        <dbReference type="Proteomes" id="UP000243406"/>
    </source>
</evidence>
<gene>
    <name evidence="13" type="ORF">SAMN02745120_1374</name>
</gene>
<sequence length="225" mass="24322">MFTGLIEETGSILNIRPGSKSTSVSIKASKVLEDANIGDSIAVNGICLTVTSKSAESFTADVMPETIKRTSLHRLTKGSKVNLERALKLGDRLGGHMVSGHIDSTGEIIKITPDENAVLIEIGLSENLLPYIIEKGSVSIDGISLTVARITKSSFIVSVIPHTKKMTTLEKAMPGQMVNIECDMIGKYIHNFVTNSHLINTNYKDDKETEPSKLDMGFLASNGFL</sequence>
<feature type="repeat" description="Lumazine-binding" evidence="11">
    <location>
        <begin position="97"/>
        <end position="193"/>
    </location>
</feature>
<dbReference type="InterPro" id="IPR017938">
    <property type="entry name" value="Riboflavin_synthase-like_b-brl"/>
</dbReference>
<dbReference type="PROSITE" id="PS51177">
    <property type="entry name" value="LUMAZINE_BIND"/>
    <property type="match status" value="2"/>
</dbReference>
<dbReference type="SUPFAM" id="SSF63380">
    <property type="entry name" value="Riboflavin synthase domain-like"/>
    <property type="match status" value="2"/>
</dbReference>
<keyword evidence="8" id="KW-0808">Transferase</keyword>
<evidence type="ECO:0000256" key="9">
    <source>
        <dbReference type="ARBA" id="ARBA00022737"/>
    </source>
</evidence>
<evidence type="ECO:0000256" key="7">
    <source>
        <dbReference type="ARBA" id="ARBA00022619"/>
    </source>
</evidence>
<dbReference type="EMBL" id="FUYN01000002">
    <property type="protein sequence ID" value="SKB41240.1"/>
    <property type="molecule type" value="Genomic_DNA"/>
</dbReference>
<comment type="function">
    <text evidence="2">Catalyzes the dismutation of two molecules of 6,7-dimethyl-8-ribityllumazine, resulting in the formation of riboflavin and 5-amino-6-(D-ribitylamino)uracil.</text>
</comment>
<accession>A0A1T5B2P4</accession>
<reference evidence="14" key="1">
    <citation type="submission" date="2017-02" db="EMBL/GenBank/DDBJ databases">
        <authorList>
            <person name="Varghese N."/>
            <person name="Submissions S."/>
        </authorList>
    </citation>
    <scope>NUCLEOTIDE SEQUENCE [LARGE SCALE GENOMIC DNA]</scope>
    <source>
        <strain evidence="14">ATCC 35199</strain>
    </source>
</reference>
<name>A0A1T5B2P4_9FIRM</name>
<dbReference type="EC" id="2.5.1.9" evidence="5 10"/>
<evidence type="ECO:0000256" key="5">
    <source>
        <dbReference type="ARBA" id="ARBA00012827"/>
    </source>
</evidence>
<dbReference type="FunFam" id="2.40.30.20:FF:000004">
    <property type="entry name" value="Riboflavin synthase, alpha subunit"/>
    <property type="match status" value="1"/>
</dbReference>
<dbReference type="GO" id="GO:0004746">
    <property type="term" value="F:riboflavin synthase activity"/>
    <property type="evidence" value="ECO:0007669"/>
    <property type="project" value="UniProtKB-UniRule"/>
</dbReference>
<comment type="pathway">
    <text evidence="3">Cofactor biosynthesis; riboflavin biosynthesis; riboflavin from 2-hydroxy-3-oxobutyl phosphate and 5-amino-6-(D-ribitylamino)uracil: step 2/2.</text>
</comment>
<dbReference type="PANTHER" id="PTHR21098">
    <property type="entry name" value="RIBOFLAVIN SYNTHASE ALPHA CHAIN"/>
    <property type="match status" value="1"/>
</dbReference>
<dbReference type="Pfam" id="PF00677">
    <property type="entry name" value="Lum_binding"/>
    <property type="match status" value="2"/>
</dbReference>
<dbReference type="InterPro" id="IPR026017">
    <property type="entry name" value="Lumazine-bd_dom"/>
</dbReference>
<dbReference type="NCBIfam" id="NF006767">
    <property type="entry name" value="PRK09289.1"/>
    <property type="match status" value="1"/>
</dbReference>
<keyword evidence="7" id="KW-0686">Riboflavin biosynthesis</keyword>
<feature type="domain" description="Lumazine-binding" evidence="12">
    <location>
        <begin position="1"/>
        <end position="96"/>
    </location>
</feature>
<comment type="catalytic activity">
    <reaction evidence="1">
        <text>2 6,7-dimethyl-8-(1-D-ribityl)lumazine + H(+) = 5-amino-6-(D-ribitylamino)uracil + riboflavin</text>
        <dbReference type="Rhea" id="RHEA:20772"/>
        <dbReference type="ChEBI" id="CHEBI:15378"/>
        <dbReference type="ChEBI" id="CHEBI:15934"/>
        <dbReference type="ChEBI" id="CHEBI:57986"/>
        <dbReference type="ChEBI" id="CHEBI:58201"/>
        <dbReference type="EC" id="2.5.1.9"/>
    </reaction>
</comment>
<dbReference type="OrthoDB" id="9788537at2"/>
<proteinExistence type="predicted"/>
<evidence type="ECO:0000256" key="10">
    <source>
        <dbReference type="NCBIfam" id="TIGR00187"/>
    </source>
</evidence>
<dbReference type="Proteomes" id="UP000243406">
    <property type="component" value="Unassembled WGS sequence"/>
</dbReference>
<feature type="repeat" description="Lumazine-binding" evidence="11">
    <location>
        <begin position="1"/>
        <end position="96"/>
    </location>
</feature>
<dbReference type="InterPro" id="IPR001783">
    <property type="entry name" value="Lumazine-bd"/>
</dbReference>
<dbReference type="AlphaFoldDB" id="A0A1T5B2P4"/>